<evidence type="ECO:0000313" key="3">
    <source>
        <dbReference type="Proteomes" id="UP000838756"/>
    </source>
</evidence>
<gene>
    <name evidence="2" type="primary">jg9885</name>
    <name evidence="2" type="ORF">PAEG_LOCUS13421</name>
</gene>
<keyword evidence="3" id="KW-1185">Reference proteome</keyword>
<dbReference type="OrthoDB" id="7490433at2759"/>
<evidence type="ECO:0000313" key="2">
    <source>
        <dbReference type="EMBL" id="CAH2235900.1"/>
    </source>
</evidence>
<reference evidence="2" key="1">
    <citation type="submission" date="2022-03" db="EMBL/GenBank/DDBJ databases">
        <authorList>
            <person name="Lindestad O."/>
        </authorList>
    </citation>
    <scope>NUCLEOTIDE SEQUENCE</scope>
</reference>
<comment type="caution">
    <text evidence="2">The sequence shown here is derived from an EMBL/GenBank/DDBJ whole genome shotgun (WGS) entry which is preliminary data.</text>
</comment>
<feature type="transmembrane region" description="Helical" evidence="1">
    <location>
        <begin position="15"/>
        <end position="34"/>
    </location>
</feature>
<accession>A0A8S4RHK9</accession>
<organism evidence="2 3">
    <name type="scientific">Pararge aegeria aegeria</name>
    <dbReference type="NCBI Taxonomy" id="348720"/>
    <lineage>
        <taxon>Eukaryota</taxon>
        <taxon>Metazoa</taxon>
        <taxon>Ecdysozoa</taxon>
        <taxon>Arthropoda</taxon>
        <taxon>Hexapoda</taxon>
        <taxon>Insecta</taxon>
        <taxon>Pterygota</taxon>
        <taxon>Neoptera</taxon>
        <taxon>Endopterygota</taxon>
        <taxon>Lepidoptera</taxon>
        <taxon>Glossata</taxon>
        <taxon>Ditrysia</taxon>
        <taxon>Papilionoidea</taxon>
        <taxon>Nymphalidae</taxon>
        <taxon>Satyrinae</taxon>
        <taxon>Satyrini</taxon>
        <taxon>Parargina</taxon>
        <taxon>Pararge</taxon>
    </lineage>
</organism>
<keyword evidence="1" id="KW-1133">Transmembrane helix</keyword>
<proteinExistence type="predicted"/>
<keyword evidence="1" id="KW-0472">Membrane</keyword>
<dbReference type="AlphaFoldDB" id="A0A8S4RHK9"/>
<protein>
    <submittedName>
        <fullName evidence="2">Jg9885 protein</fullName>
    </submittedName>
</protein>
<name>A0A8S4RHK9_9NEOP</name>
<evidence type="ECO:0000256" key="1">
    <source>
        <dbReference type="SAM" id="Phobius"/>
    </source>
</evidence>
<dbReference type="EMBL" id="CAKXAJ010025159">
    <property type="protein sequence ID" value="CAH2235900.1"/>
    <property type="molecule type" value="Genomic_DNA"/>
</dbReference>
<keyword evidence="1" id="KW-0812">Transmembrane</keyword>
<dbReference type="Proteomes" id="UP000838756">
    <property type="component" value="Unassembled WGS sequence"/>
</dbReference>
<sequence length="161" mass="18588">MLSVGTLEYIPEQQVFMFFAFATSILYCTGSFSFSMSRIKMRQQLHQTSCCPRENRTNRSSVHLLCIKLSDAKYLNNLALQNVYPPLYRLVFVFFGHVSRRDNDSIERLFVQEIIEGTKSRGISPMGQIKVAVAVLLRECARKAAAIEEWRWIVKRALTLM</sequence>